<dbReference type="EMBL" id="CP060714">
    <property type="protein sequence ID" value="QNN58717.1"/>
    <property type="molecule type" value="Genomic_DNA"/>
</dbReference>
<dbReference type="Proteomes" id="UP000515811">
    <property type="component" value="Chromosome"/>
</dbReference>
<dbReference type="InterPro" id="IPR010843">
    <property type="entry name" value="Uncharacterised_AroM"/>
</dbReference>
<dbReference type="KEGG" id="drg:H9K76_07840"/>
<organism evidence="1 2">
    <name type="scientific">Diaphorobacter ruginosibacter</name>
    <dbReference type="NCBI Taxonomy" id="1715720"/>
    <lineage>
        <taxon>Bacteria</taxon>
        <taxon>Pseudomonadati</taxon>
        <taxon>Pseudomonadota</taxon>
        <taxon>Betaproteobacteria</taxon>
        <taxon>Burkholderiales</taxon>
        <taxon>Comamonadaceae</taxon>
        <taxon>Diaphorobacter</taxon>
    </lineage>
</organism>
<gene>
    <name evidence="1" type="ORF">H9K76_07840</name>
</gene>
<accession>A0A7G9RSZ2</accession>
<proteinExistence type="predicted"/>
<reference evidence="1 2" key="1">
    <citation type="submission" date="2020-08" db="EMBL/GenBank/DDBJ databases">
        <title>Genome sequence of Diaphorobacter ruginosibacter DSM 27467T.</title>
        <authorList>
            <person name="Hyun D.-W."/>
            <person name="Bae J.-W."/>
        </authorList>
    </citation>
    <scope>NUCLEOTIDE SEQUENCE [LARGE SCALE GENOMIC DNA]</scope>
    <source>
        <strain evidence="1 2">DSM 27467</strain>
    </source>
</reference>
<dbReference type="AlphaFoldDB" id="A0A7G9RSZ2"/>
<dbReference type="Pfam" id="PF07302">
    <property type="entry name" value="AroM"/>
    <property type="match status" value="1"/>
</dbReference>
<name>A0A7G9RSZ2_9BURK</name>
<evidence type="ECO:0000313" key="2">
    <source>
        <dbReference type="Proteomes" id="UP000515811"/>
    </source>
</evidence>
<evidence type="ECO:0000313" key="1">
    <source>
        <dbReference type="EMBL" id="QNN58717.1"/>
    </source>
</evidence>
<keyword evidence="2" id="KW-1185">Reference proteome</keyword>
<sequence>MNSARPAPRRVAFFTIGESPRSDVVPAMSALLGAHVQIDEFGALDALDDGQREALAPREGQHCFATRLRDGGSITLDKHATEERLAHVMREADDAGYDVLVPLCTGTALPQLKTFMVEPQQLVDQTMAALARHARKAGAIVPLKEQLATFHLAEPLSCELQLDYASPYENNPERAAEAFSRAGRALADCDFIVMHCMGYTEAMRCQVAQASGRPTLLSNHIVAHTLGQILA</sequence>
<dbReference type="RefSeq" id="WP_187599329.1">
    <property type="nucleotide sequence ID" value="NZ_CP060714.1"/>
</dbReference>
<protein>
    <submittedName>
        <fullName evidence="1">AroM family protein</fullName>
    </submittedName>
</protein>